<dbReference type="Proteomes" id="UP000693981">
    <property type="component" value="Unassembled WGS sequence"/>
</dbReference>
<dbReference type="OrthoDB" id="113469at2759"/>
<name>A0A8T1VJI9_9STRA</name>
<dbReference type="AlphaFoldDB" id="A0A8T1VJI9"/>
<feature type="region of interest" description="Disordered" evidence="1">
    <location>
        <begin position="148"/>
        <end position="168"/>
    </location>
</feature>
<accession>A0A8T1VJI9</accession>
<organism evidence="2 3">
    <name type="scientific">Phytophthora boehmeriae</name>
    <dbReference type="NCBI Taxonomy" id="109152"/>
    <lineage>
        <taxon>Eukaryota</taxon>
        <taxon>Sar</taxon>
        <taxon>Stramenopiles</taxon>
        <taxon>Oomycota</taxon>
        <taxon>Peronosporomycetes</taxon>
        <taxon>Peronosporales</taxon>
        <taxon>Peronosporaceae</taxon>
        <taxon>Phytophthora</taxon>
    </lineage>
</organism>
<comment type="caution">
    <text evidence="2">The sequence shown here is derived from an EMBL/GenBank/DDBJ whole genome shotgun (WGS) entry which is preliminary data.</text>
</comment>
<feature type="compositionally biased region" description="Basic residues" evidence="1">
    <location>
        <begin position="76"/>
        <end position="87"/>
    </location>
</feature>
<evidence type="ECO:0000313" key="2">
    <source>
        <dbReference type="EMBL" id="KAG7380370.1"/>
    </source>
</evidence>
<protein>
    <submittedName>
        <fullName evidence="2">Uncharacterized protein</fullName>
    </submittedName>
</protein>
<evidence type="ECO:0000313" key="3">
    <source>
        <dbReference type="Proteomes" id="UP000693981"/>
    </source>
</evidence>
<evidence type="ECO:0000256" key="1">
    <source>
        <dbReference type="SAM" id="MobiDB-lite"/>
    </source>
</evidence>
<proteinExistence type="predicted"/>
<keyword evidence="3" id="KW-1185">Reference proteome</keyword>
<dbReference type="EMBL" id="JAGDFL010000872">
    <property type="protein sequence ID" value="KAG7380370.1"/>
    <property type="molecule type" value="Genomic_DNA"/>
</dbReference>
<reference evidence="2" key="1">
    <citation type="submission" date="2021-02" db="EMBL/GenBank/DDBJ databases">
        <authorList>
            <person name="Palmer J.M."/>
        </authorList>
    </citation>
    <scope>NUCLEOTIDE SEQUENCE</scope>
    <source>
        <strain evidence="2">SCRP23</strain>
    </source>
</reference>
<feature type="region of interest" description="Disordered" evidence="1">
    <location>
        <begin position="46"/>
        <end position="101"/>
    </location>
</feature>
<sequence>MVVMRSATRQSVDEALLRDQQRVQMELQSGDSRQVVLMASPDEVRAALSARPQPQSPPEPNDSTTMSVATETQRRLLAHAHRTRHLLSRREATETLSRSRRREMVREIQSLKETMQTLQGEVEVTARSVESMQRLALQLERLTREFMPRGVSEQASSYRDPTEADGVA</sequence>
<gene>
    <name evidence="2" type="ORF">PHYBOEH_011481</name>
</gene>
<feature type="compositionally biased region" description="Polar residues" evidence="1">
    <location>
        <begin position="61"/>
        <end position="71"/>
    </location>
</feature>